<proteinExistence type="predicted"/>
<gene>
    <name evidence="2" type="ORF">UFOPK4098_01344</name>
</gene>
<accession>A0A6J7RIY7</accession>
<reference evidence="2" key="1">
    <citation type="submission" date="2020-05" db="EMBL/GenBank/DDBJ databases">
        <authorList>
            <person name="Chiriac C."/>
            <person name="Salcher M."/>
            <person name="Ghai R."/>
            <person name="Kavagutti S V."/>
        </authorList>
    </citation>
    <scope>NUCLEOTIDE SEQUENCE</scope>
</reference>
<organism evidence="2">
    <name type="scientific">freshwater metagenome</name>
    <dbReference type="NCBI Taxonomy" id="449393"/>
    <lineage>
        <taxon>unclassified sequences</taxon>
        <taxon>metagenomes</taxon>
        <taxon>ecological metagenomes</taxon>
    </lineage>
</organism>
<protein>
    <submittedName>
        <fullName evidence="2">Unannotated protein</fullName>
    </submittedName>
</protein>
<feature type="transmembrane region" description="Helical" evidence="1">
    <location>
        <begin position="71"/>
        <end position="93"/>
    </location>
</feature>
<keyword evidence="1" id="KW-0472">Membrane</keyword>
<feature type="transmembrane region" description="Helical" evidence="1">
    <location>
        <begin position="47"/>
        <end position="65"/>
    </location>
</feature>
<keyword evidence="1" id="KW-1133">Transmembrane helix</keyword>
<sequence>MGPPLLKAVYQSDLDRRTLTLLALGSALYMMALATAQAVIALHGHKWVALGWTVGMSSFVLTTWLSSNDLYLRIEIASVVSSALALCVFAIALRSRIASGDTPDVESMIEALSDRPLEG</sequence>
<evidence type="ECO:0000256" key="1">
    <source>
        <dbReference type="SAM" id="Phobius"/>
    </source>
</evidence>
<name>A0A6J7RIY7_9ZZZZ</name>
<keyword evidence="1" id="KW-0812">Transmembrane</keyword>
<feature type="transmembrane region" description="Helical" evidence="1">
    <location>
        <begin position="20"/>
        <end position="40"/>
    </location>
</feature>
<evidence type="ECO:0000313" key="2">
    <source>
        <dbReference type="EMBL" id="CAB5028721.1"/>
    </source>
</evidence>
<dbReference type="AlphaFoldDB" id="A0A6J7RIY7"/>
<dbReference type="EMBL" id="CAFBPN010000101">
    <property type="protein sequence ID" value="CAB5028721.1"/>
    <property type="molecule type" value="Genomic_DNA"/>
</dbReference>